<evidence type="ECO:0000256" key="1">
    <source>
        <dbReference type="ARBA" id="ARBA00023002"/>
    </source>
</evidence>
<evidence type="ECO:0000313" key="4">
    <source>
        <dbReference type="Proteomes" id="UP001642501"/>
    </source>
</evidence>
<dbReference type="InterPro" id="IPR023210">
    <property type="entry name" value="NADP_OxRdtase_dom"/>
</dbReference>
<feature type="domain" description="NADP-dependent oxidoreductase" evidence="2">
    <location>
        <begin position="23"/>
        <end position="210"/>
    </location>
</feature>
<accession>A0ABP0DNA1</accession>
<proteinExistence type="predicted"/>
<dbReference type="SUPFAM" id="SSF51430">
    <property type="entry name" value="NAD(P)-linked oxidoreductase"/>
    <property type="match status" value="1"/>
</dbReference>
<dbReference type="EMBL" id="CAWUOM010000054">
    <property type="protein sequence ID" value="CAK7269066.1"/>
    <property type="molecule type" value="Genomic_DNA"/>
</dbReference>
<comment type="caution">
    <text evidence="3">The sequence shown here is derived from an EMBL/GenBank/DDBJ whole genome shotgun (WGS) entry which is preliminary data.</text>
</comment>
<name>A0ABP0DNA1_9PEZI</name>
<organism evidence="3 4">
    <name type="scientific">Sporothrix epigloea</name>
    <dbReference type="NCBI Taxonomy" id="1892477"/>
    <lineage>
        <taxon>Eukaryota</taxon>
        <taxon>Fungi</taxon>
        <taxon>Dikarya</taxon>
        <taxon>Ascomycota</taxon>
        <taxon>Pezizomycotina</taxon>
        <taxon>Sordariomycetes</taxon>
        <taxon>Sordariomycetidae</taxon>
        <taxon>Ophiostomatales</taxon>
        <taxon>Ophiostomataceae</taxon>
        <taxon>Sporothrix</taxon>
    </lineage>
</organism>
<dbReference type="Gene3D" id="3.20.20.100">
    <property type="entry name" value="NADP-dependent oxidoreductase domain"/>
    <property type="match status" value="1"/>
</dbReference>
<keyword evidence="4" id="KW-1185">Reference proteome</keyword>
<evidence type="ECO:0000313" key="3">
    <source>
        <dbReference type="EMBL" id="CAK7269066.1"/>
    </source>
</evidence>
<protein>
    <recommendedName>
        <fullName evidence="2">NADP-dependent oxidoreductase domain-containing protein</fullName>
    </recommendedName>
</protein>
<dbReference type="Proteomes" id="UP001642501">
    <property type="component" value="Unassembled WGS sequence"/>
</dbReference>
<gene>
    <name evidence="3" type="ORF">SEPCBS57363_003413</name>
</gene>
<dbReference type="PANTHER" id="PTHR11732">
    <property type="entry name" value="ALDO/KETO REDUCTASE"/>
    <property type="match status" value="1"/>
</dbReference>
<dbReference type="InterPro" id="IPR020471">
    <property type="entry name" value="AKR"/>
</dbReference>
<evidence type="ECO:0000259" key="2">
    <source>
        <dbReference type="Pfam" id="PF00248"/>
    </source>
</evidence>
<dbReference type="InterPro" id="IPR036812">
    <property type="entry name" value="NAD(P)_OxRdtase_dom_sf"/>
</dbReference>
<dbReference type="Pfam" id="PF00248">
    <property type="entry name" value="Aldo_ket_red"/>
    <property type="match status" value="1"/>
</dbReference>
<sequence>MASHITTRSGRTSLPRLIYGTAWKRERTTDLVYQALQAGFRAIDTAAQPRHYREDLVAEGVRRALHHGVVASRSDLYIQTKFTPPSGQDLEGPNAPPYDPAAPIAEQVRASIESSLCNFTFSPSSENGGEQQSYLDCLVLHSPLDRRNDTVAVWKVLQTYVPHRIRTLGISNVSLEQLQQLLSVADEVAAAAGVAADLLRPVVVQNRFHSRNNVPDPHNIALRRFCALPSQRIVYQSFWTLTANPHLVNGRSSLAVRTVANALQVSPEVALYGLVALGLGPGEEDSSRCPIVILDGTSSIEHMRADLAGMSKIADWAQSAAGRTQWAAAVAVLMESIGKRI</sequence>
<keyword evidence="1" id="KW-0560">Oxidoreductase</keyword>
<reference evidence="3 4" key="1">
    <citation type="submission" date="2024-01" db="EMBL/GenBank/DDBJ databases">
        <authorList>
            <person name="Allen C."/>
            <person name="Tagirdzhanova G."/>
        </authorList>
    </citation>
    <scope>NUCLEOTIDE SEQUENCE [LARGE SCALE GENOMIC DNA]</scope>
    <source>
        <strain evidence="3 4">CBS 573.63</strain>
    </source>
</reference>